<keyword evidence="5" id="KW-0067">ATP-binding</keyword>
<dbReference type="InterPro" id="IPR000719">
    <property type="entry name" value="Prot_kinase_dom"/>
</dbReference>
<evidence type="ECO:0000256" key="3">
    <source>
        <dbReference type="ARBA" id="ARBA00022741"/>
    </source>
</evidence>
<dbReference type="Gene3D" id="1.10.510.10">
    <property type="entry name" value="Transferase(Phosphotransferase) domain 1"/>
    <property type="match status" value="1"/>
</dbReference>
<dbReference type="Pfam" id="PF00069">
    <property type="entry name" value="Pkinase"/>
    <property type="match status" value="1"/>
</dbReference>
<evidence type="ECO:0000256" key="5">
    <source>
        <dbReference type="ARBA" id="ARBA00022840"/>
    </source>
</evidence>
<dbReference type="SMART" id="SM00220">
    <property type="entry name" value="S_TKc"/>
    <property type="match status" value="1"/>
</dbReference>
<protein>
    <recommendedName>
        <fullName evidence="6">Protein kinase domain-containing protein</fullName>
    </recommendedName>
</protein>
<keyword evidence="1" id="KW-0723">Serine/threonine-protein kinase</keyword>
<dbReference type="GO" id="GO:0005524">
    <property type="term" value="F:ATP binding"/>
    <property type="evidence" value="ECO:0007669"/>
    <property type="project" value="UniProtKB-KW"/>
</dbReference>
<evidence type="ECO:0000256" key="2">
    <source>
        <dbReference type="ARBA" id="ARBA00022679"/>
    </source>
</evidence>
<accession>A0A7S2P0D5</accession>
<dbReference type="SUPFAM" id="SSF56112">
    <property type="entry name" value="Protein kinase-like (PK-like)"/>
    <property type="match status" value="1"/>
</dbReference>
<feature type="domain" description="Protein kinase" evidence="6">
    <location>
        <begin position="116"/>
        <end position="468"/>
    </location>
</feature>
<keyword evidence="4" id="KW-0418">Kinase</keyword>
<dbReference type="EMBL" id="HBGY01011040">
    <property type="protein sequence ID" value="CAD9569775.1"/>
    <property type="molecule type" value="Transcribed_RNA"/>
</dbReference>
<dbReference type="PANTHER" id="PTHR24345:SF91">
    <property type="entry name" value="SERINE_THREONINE-PROTEIN KINASE PLK4"/>
    <property type="match status" value="1"/>
</dbReference>
<evidence type="ECO:0000256" key="1">
    <source>
        <dbReference type="ARBA" id="ARBA00022527"/>
    </source>
</evidence>
<evidence type="ECO:0000256" key="4">
    <source>
        <dbReference type="ARBA" id="ARBA00022777"/>
    </source>
</evidence>
<keyword evidence="3" id="KW-0547">Nucleotide-binding</keyword>
<dbReference type="PROSITE" id="PS00108">
    <property type="entry name" value="PROTEIN_KINASE_ST"/>
    <property type="match status" value="1"/>
</dbReference>
<dbReference type="InterPro" id="IPR011009">
    <property type="entry name" value="Kinase-like_dom_sf"/>
</dbReference>
<organism evidence="7">
    <name type="scientific">Leptocylindrus danicus</name>
    <dbReference type="NCBI Taxonomy" id="163516"/>
    <lineage>
        <taxon>Eukaryota</taxon>
        <taxon>Sar</taxon>
        <taxon>Stramenopiles</taxon>
        <taxon>Ochrophyta</taxon>
        <taxon>Bacillariophyta</taxon>
        <taxon>Coscinodiscophyceae</taxon>
        <taxon>Chaetocerotophycidae</taxon>
        <taxon>Leptocylindrales</taxon>
        <taxon>Leptocylindraceae</taxon>
        <taxon>Leptocylindrus</taxon>
    </lineage>
</organism>
<dbReference type="GO" id="GO:0004674">
    <property type="term" value="F:protein serine/threonine kinase activity"/>
    <property type="evidence" value="ECO:0007669"/>
    <property type="project" value="UniProtKB-KW"/>
</dbReference>
<reference evidence="7" key="1">
    <citation type="submission" date="2021-01" db="EMBL/GenBank/DDBJ databases">
        <authorList>
            <person name="Corre E."/>
            <person name="Pelletier E."/>
            <person name="Niang G."/>
            <person name="Scheremetjew M."/>
            <person name="Finn R."/>
            <person name="Kale V."/>
            <person name="Holt S."/>
            <person name="Cochrane G."/>
            <person name="Meng A."/>
            <person name="Brown T."/>
            <person name="Cohen L."/>
        </authorList>
    </citation>
    <scope>NUCLEOTIDE SEQUENCE</scope>
    <source>
        <strain evidence="7">B650</strain>
    </source>
</reference>
<dbReference type="PROSITE" id="PS50011">
    <property type="entry name" value="PROTEIN_KINASE_DOM"/>
    <property type="match status" value="1"/>
</dbReference>
<dbReference type="AlphaFoldDB" id="A0A7S2P0D5"/>
<evidence type="ECO:0000259" key="6">
    <source>
        <dbReference type="PROSITE" id="PS50011"/>
    </source>
</evidence>
<dbReference type="GO" id="GO:0005634">
    <property type="term" value="C:nucleus"/>
    <property type="evidence" value="ECO:0007669"/>
    <property type="project" value="TreeGrafter"/>
</dbReference>
<proteinExistence type="predicted"/>
<sequence>MNMNNKAPVLEPLPFPEAMMLLCSKREIFATNADPNSDVGNSNVVSTVETRRRAGGAAYYRDVLVPDVDARGNPDMLPARATLRPDGIRSSKSANNIQPQARMDGVICGTEIADAVLAAAAAGQGGIVRAAIAPRDEGYEYRSLKANAGEHGLIDVINKDRPVFQGRVMLPPSQSSSSSLSMADRINGDWTATQHYVAIKCVAQSTVEKQIGNAEDTLREVEALQYLAMLPDDEYKNYVLPQRSLMYSNSGRSKDERYLYNVLEFANNRDIFAALEAEIDIGNLYIEEGKARRYAREMLLGLRYLHCTAGVCHRDMKIENVMLHRDDMKSPLKCKIIDFGACLRVPHILDASGQRSNARMNHTGGGTSGYRCPQVTRSSRYKFFDGFKADVWSLGIILVRMMTPFDNDRWSFLERKAHSRNFQHYLFEFLSCSNSELSIDAKKFICSLLTPSETIRPTVEQALNDPWMQFNNVRAQEGEDEGDLPIVLNEVFRAAFG</sequence>
<name>A0A7S2P0D5_9STRA</name>
<keyword evidence="2" id="KW-0808">Transferase</keyword>
<evidence type="ECO:0000313" key="7">
    <source>
        <dbReference type="EMBL" id="CAD9569775.1"/>
    </source>
</evidence>
<dbReference type="PANTHER" id="PTHR24345">
    <property type="entry name" value="SERINE/THREONINE-PROTEIN KINASE PLK"/>
    <property type="match status" value="1"/>
</dbReference>
<gene>
    <name evidence="7" type="ORF">LDAN0321_LOCUS6986</name>
</gene>
<dbReference type="InterPro" id="IPR008271">
    <property type="entry name" value="Ser/Thr_kinase_AS"/>
</dbReference>